<reference evidence="2" key="1">
    <citation type="submission" date="2020-03" db="EMBL/GenBank/DDBJ databases">
        <title>Studies in the Genomics of Life Span.</title>
        <authorList>
            <person name="Glass D."/>
        </authorList>
    </citation>
    <scope>NUCLEOTIDE SEQUENCE</scope>
    <source>
        <strain evidence="2">LTLLF</strain>
        <tissue evidence="2">Muscle</tissue>
    </source>
</reference>
<evidence type="ECO:0000313" key="2">
    <source>
        <dbReference type="EMBL" id="KAH0512100.1"/>
    </source>
</evidence>
<dbReference type="GO" id="GO:0003746">
    <property type="term" value="F:translation elongation factor activity"/>
    <property type="evidence" value="ECO:0007669"/>
    <property type="project" value="UniProtKB-KW"/>
</dbReference>
<name>A0A8J6GJ16_MICOH</name>
<comment type="caution">
    <text evidence="2">The sequence shown here is derived from an EMBL/GenBank/DDBJ whole genome shotgun (WGS) entry which is preliminary data.</text>
</comment>
<evidence type="ECO:0000256" key="1">
    <source>
        <dbReference type="SAM" id="MobiDB-lite"/>
    </source>
</evidence>
<feature type="compositionally biased region" description="Basic and acidic residues" evidence="1">
    <location>
        <begin position="16"/>
        <end position="26"/>
    </location>
</feature>
<gene>
    <name evidence="2" type="ORF">LTLLF_146935</name>
</gene>
<protein>
    <submittedName>
        <fullName evidence="2">Elongation factor 1-alpha 1</fullName>
    </submittedName>
</protein>
<organism evidence="2 3">
    <name type="scientific">Microtus ochrogaster</name>
    <name type="common">Prairie vole</name>
    <dbReference type="NCBI Taxonomy" id="79684"/>
    <lineage>
        <taxon>Eukaryota</taxon>
        <taxon>Metazoa</taxon>
        <taxon>Chordata</taxon>
        <taxon>Craniata</taxon>
        <taxon>Vertebrata</taxon>
        <taxon>Euteleostomi</taxon>
        <taxon>Mammalia</taxon>
        <taxon>Eutheria</taxon>
        <taxon>Euarchontoglires</taxon>
        <taxon>Glires</taxon>
        <taxon>Rodentia</taxon>
        <taxon>Myomorpha</taxon>
        <taxon>Muroidea</taxon>
        <taxon>Cricetidae</taxon>
        <taxon>Arvicolinae</taxon>
        <taxon>Microtus</taxon>
    </lineage>
</organism>
<accession>A0A8J6GJ16</accession>
<proteinExistence type="predicted"/>
<dbReference type="AlphaFoldDB" id="A0A8J6GJ16"/>
<keyword evidence="2" id="KW-0648">Protein biosynthesis</keyword>
<evidence type="ECO:0000313" key="3">
    <source>
        <dbReference type="Proteomes" id="UP000710432"/>
    </source>
</evidence>
<dbReference type="EMBL" id="JAATJU010022099">
    <property type="protein sequence ID" value="KAH0512100.1"/>
    <property type="molecule type" value="Genomic_DNA"/>
</dbReference>
<keyword evidence="2" id="KW-0251">Elongation factor</keyword>
<sequence>MGGRFVPKLGSKSRRKPEFQGRGEERVDMSREAIGELETGMSKNEYTCVNTVLAYALGGKQVSTNVNKMNSIESPFIQKRDDNIVQEVGDYAKTHTTTLTQ</sequence>
<dbReference type="Proteomes" id="UP000710432">
    <property type="component" value="Unassembled WGS sequence"/>
</dbReference>
<feature type="region of interest" description="Disordered" evidence="1">
    <location>
        <begin position="1"/>
        <end position="26"/>
    </location>
</feature>